<proteinExistence type="inferred from homology"/>
<sequence length="369" mass="41433">MPATTFKAPRCFARGRVKVVDLFCGVGGLSHGLLLEGLQVVAGVDNDSTCEYAFEKNNGSTFIKRNIARFTSGELLDLFGDASVRVLVGCAPCQPYSSLNRRDLDPLQARERWYPLYRFTQLIRKVKPEIVSMENVPDLANEAKYEIFATFIKILRRLDYHVSFRTVDASRFGVPQKRQRLVLLASKLGPIKLIDETHREENLVTVRQAISDLPPLADGAADANDPLHRSSRLSQLNKKRIRATPEDGGSAKSWSQDLMPDCYRRASGRSYMSTVYGRMRWDSPAPTMTTHCTTLGTGRFGHPVQDRAISLREAARIQSFPDYYEFSAEGEIRIGDTARHIGNAVPVLLGRAIGKSLKRHIREHVRSIK</sequence>
<keyword evidence="3 7" id="KW-0808">Transferase</keyword>
<keyword evidence="11" id="KW-1185">Reference proteome</keyword>
<dbReference type="GO" id="GO:0032259">
    <property type="term" value="P:methylation"/>
    <property type="evidence" value="ECO:0007669"/>
    <property type="project" value="UniProtKB-KW"/>
</dbReference>
<dbReference type="PANTHER" id="PTHR10629">
    <property type="entry name" value="CYTOSINE-SPECIFIC METHYLTRANSFERASE"/>
    <property type="match status" value="1"/>
</dbReference>
<dbReference type="EC" id="2.1.1.37" evidence="1"/>
<accession>A0ABW3JBK8</accession>
<dbReference type="RefSeq" id="WP_379089510.1">
    <property type="nucleotide sequence ID" value="NZ_JBHTJO010000001.1"/>
</dbReference>
<dbReference type="InterPro" id="IPR029063">
    <property type="entry name" value="SAM-dependent_MTases_sf"/>
</dbReference>
<evidence type="ECO:0000313" key="11">
    <source>
        <dbReference type="Proteomes" id="UP001597102"/>
    </source>
</evidence>
<evidence type="ECO:0000256" key="7">
    <source>
        <dbReference type="PROSITE-ProRule" id="PRU01016"/>
    </source>
</evidence>
<comment type="similarity">
    <text evidence="7 8">Belongs to the class I-like SAM-binding methyltransferase superfamily. C5-methyltransferase family.</text>
</comment>
<dbReference type="PRINTS" id="PR00105">
    <property type="entry name" value="C5METTRFRASE"/>
</dbReference>
<keyword evidence="4 7" id="KW-0949">S-adenosyl-L-methionine</keyword>
<gene>
    <name evidence="10" type="ORF">ACFQ2F_10265</name>
</gene>
<evidence type="ECO:0000256" key="2">
    <source>
        <dbReference type="ARBA" id="ARBA00022603"/>
    </source>
</evidence>
<dbReference type="GO" id="GO:0003886">
    <property type="term" value="F:DNA (cytosine-5-)-methyltransferase activity"/>
    <property type="evidence" value="ECO:0007669"/>
    <property type="project" value="UniProtKB-EC"/>
</dbReference>
<evidence type="ECO:0000256" key="4">
    <source>
        <dbReference type="ARBA" id="ARBA00022691"/>
    </source>
</evidence>
<dbReference type="InterPro" id="IPR050390">
    <property type="entry name" value="C5-Methyltransferase"/>
</dbReference>
<dbReference type="PANTHER" id="PTHR10629:SF52">
    <property type="entry name" value="DNA (CYTOSINE-5)-METHYLTRANSFERASE 1"/>
    <property type="match status" value="1"/>
</dbReference>
<dbReference type="Proteomes" id="UP001597102">
    <property type="component" value="Unassembled WGS sequence"/>
</dbReference>
<dbReference type="Gene3D" id="3.90.120.10">
    <property type="entry name" value="DNA Methylase, subunit A, domain 2"/>
    <property type="match status" value="1"/>
</dbReference>
<keyword evidence="5" id="KW-0680">Restriction system</keyword>
<feature type="active site" evidence="7">
    <location>
        <position position="93"/>
    </location>
</feature>
<dbReference type="PROSITE" id="PS00095">
    <property type="entry name" value="C5_MTASE_2"/>
    <property type="match status" value="1"/>
</dbReference>
<dbReference type="InterPro" id="IPR001525">
    <property type="entry name" value="C5_MeTfrase"/>
</dbReference>
<evidence type="ECO:0000256" key="6">
    <source>
        <dbReference type="ARBA" id="ARBA00047422"/>
    </source>
</evidence>
<keyword evidence="2 7" id="KW-0489">Methyltransferase</keyword>
<evidence type="ECO:0000256" key="9">
    <source>
        <dbReference type="SAM" id="MobiDB-lite"/>
    </source>
</evidence>
<reference evidence="11" key="1">
    <citation type="journal article" date="2019" name="Int. J. Syst. Evol. Microbiol.">
        <title>The Global Catalogue of Microorganisms (GCM) 10K type strain sequencing project: providing services to taxonomists for standard genome sequencing and annotation.</title>
        <authorList>
            <consortium name="The Broad Institute Genomics Platform"/>
            <consortium name="The Broad Institute Genome Sequencing Center for Infectious Disease"/>
            <person name="Wu L."/>
            <person name="Ma J."/>
        </authorList>
    </citation>
    <scope>NUCLEOTIDE SEQUENCE [LARGE SCALE GENOMIC DNA]</scope>
    <source>
        <strain evidence="11">CCUG 61697</strain>
    </source>
</reference>
<evidence type="ECO:0000313" key="10">
    <source>
        <dbReference type="EMBL" id="MFD0987479.1"/>
    </source>
</evidence>
<feature type="region of interest" description="Disordered" evidence="9">
    <location>
        <begin position="217"/>
        <end position="254"/>
    </location>
</feature>
<dbReference type="InterPro" id="IPR031303">
    <property type="entry name" value="C5_meth_CS"/>
</dbReference>
<dbReference type="EMBL" id="JBHTJO010000001">
    <property type="protein sequence ID" value="MFD0987479.1"/>
    <property type="molecule type" value="Genomic_DNA"/>
</dbReference>
<comment type="catalytic activity">
    <reaction evidence="6">
        <text>a 2'-deoxycytidine in DNA + S-adenosyl-L-methionine = a 5-methyl-2'-deoxycytidine in DNA + S-adenosyl-L-homocysteine + H(+)</text>
        <dbReference type="Rhea" id="RHEA:13681"/>
        <dbReference type="Rhea" id="RHEA-COMP:11369"/>
        <dbReference type="Rhea" id="RHEA-COMP:11370"/>
        <dbReference type="ChEBI" id="CHEBI:15378"/>
        <dbReference type="ChEBI" id="CHEBI:57856"/>
        <dbReference type="ChEBI" id="CHEBI:59789"/>
        <dbReference type="ChEBI" id="CHEBI:85452"/>
        <dbReference type="ChEBI" id="CHEBI:85454"/>
        <dbReference type="EC" id="2.1.1.37"/>
    </reaction>
</comment>
<evidence type="ECO:0000256" key="8">
    <source>
        <dbReference type="RuleBase" id="RU000416"/>
    </source>
</evidence>
<evidence type="ECO:0000256" key="1">
    <source>
        <dbReference type="ARBA" id="ARBA00011975"/>
    </source>
</evidence>
<evidence type="ECO:0000256" key="3">
    <source>
        <dbReference type="ARBA" id="ARBA00022679"/>
    </source>
</evidence>
<protein>
    <recommendedName>
        <fullName evidence="1">DNA (cytosine-5-)-methyltransferase</fullName>
        <ecNumber evidence="1">2.1.1.37</ecNumber>
    </recommendedName>
</protein>
<dbReference type="PROSITE" id="PS51679">
    <property type="entry name" value="SAM_MT_C5"/>
    <property type="match status" value="1"/>
</dbReference>
<dbReference type="Pfam" id="PF00145">
    <property type="entry name" value="DNA_methylase"/>
    <property type="match status" value="1"/>
</dbReference>
<dbReference type="SUPFAM" id="SSF53335">
    <property type="entry name" value="S-adenosyl-L-methionine-dependent methyltransferases"/>
    <property type="match status" value="1"/>
</dbReference>
<organism evidence="10 11">
    <name type="scientific">Methyloligella solikamskensis</name>
    <dbReference type="NCBI Taxonomy" id="1177756"/>
    <lineage>
        <taxon>Bacteria</taxon>
        <taxon>Pseudomonadati</taxon>
        <taxon>Pseudomonadota</taxon>
        <taxon>Alphaproteobacteria</taxon>
        <taxon>Hyphomicrobiales</taxon>
        <taxon>Hyphomicrobiaceae</taxon>
        <taxon>Methyloligella</taxon>
    </lineage>
</organism>
<name>A0ABW3JBK8_9HYPH</name>
<dbReference type="Gene3D" id="3.40.50.150">
    <property type="entry name" value="Vaccinia Virus protein VP39"/>
    <property type="match status" value="1"/>
</dbReference>
<evidence type="ECO:0000256" key="5">
    <source>
        <dbReference type="ARBA" id="ARBA00022747"/>
    </source>
</evidence>
<dbReference type="NCBIfam" id="TIGR00675">
    <property type="entry name" value="dcm"/>
    <property type="match status" value="1"/>
</dbReference>
<comment type="caution">
    <text evidence="10">The sequence shown here is derived from an EMBL/GenBank/DDBJ whole genome shotgun (WGS) entry which is preliminary data.</text>
</comment>